<evidence type="ECO:0000313" key="2">
    <source>
        <dbReference type="Proteomes" id="UP000775213"/>
    </source>
</evidence>
<dbReference type="Proteomes" id="UP000775213">
    <property type="component" value="Unassembled WGS sequence"/>
</dbReference>
<name>A0AAV7H7A2_DENCH</name>
<accession>A0AAV7H7A2</accession>
<dbReference type="EMBL" id="JAGFBR010000008">
    <property type="protein sequence ID" value="KAH0463478.1"/>
    <property type="molecule type" value="Genomic_DNA"/>
</dbReference>
<comment type="caution">
    <text evidence="1">The sequence shown here is derived from an EMBL/GenBank/DDBJ whole genome shotgun (WGS) entry which is preliminary data.</text>
</comment>
<organism evidence="1 2">
    <name type="scientific">Dendrobium chrysotoxum</name>
    <name type="common">Orchid</name>
    <dbReference type="NCBI Taxonomy" id="161865"/>
    <lineage>
        <taxon>Eukaryota</taxon>
        <taxon>Viridiplantae</taxon>
        <taxon>Streptophyta</taxon>
        <taxon>Embryophyta</taxon>
        <taxon>Tracheophyta</taxon>
        <taxon>Spermatophyta</taxon>
        <taxon>Magnoliopsida</taxon>
        <taxon>Liliopsida</taxon>
        <taxon>Asparagales</taxon>
        <taxon>Orchidaceae</taxon>
        <taxon>Epidendroideae</taxon>
        <taxon>Malaxideae</taxon>
        <taxon>Dendrobiinae</taxon>
        <taxon>Dendrobium</taxon>
    </lineage>
</organism>
<keyword evidence="2" id="KW-1185">Reference proteome</keyword>
<sequence>MIPSPGLSSFSFSPLHDEGELSTILQNFSESGRATEYVPICCRMSQQLLLWHFYLKWNDVTFLICDKLLLPFQESSKIYDILKFSAESSKIYDILKFSAVS</sequence>
<reference evidence="1 2" key="1">
    <citation type="journal article" date="2021" name="Hortic Res">
        <title>Chromosome-scale assembly of the Dendrobium chrysotoxum genome enhances the understanding of orchid evolution.</title>
        <authorList>
            <person name="Zhang Y."/>
            <person name="Zhang G.Q."/>
            <person name="Zhang D."/>
            <person name="Liu X.D."/>
            <person name="Xu X.Y."/>
            <person name="Sun W.H."/>
            <person name="Yu X."/>
            <person name="Zhu X."/>
            <person name="Wang Z.W."/>
            <person name="Zhao X."/>
            <person name="Zhong W.Y."/>
            <person name="Chen H."/>
            <person name="Yin W.L."/>
            <person name="Huang T."/>
            <person name="Niu S.C."/>
            <person name="Liu Z.J."/>
        </authorList>
    </citation>
    <scope>NUCLEOTIDE SEQUENCE [LARGE SCALE GENOMIC DNA]</scope>
    <source>
        <strain evidence="1">Lindl</strain>
    </source>
</reference>
<proteinExistence type="predicted"/>
<protein>
    <submittedName>
        <fullName evidence="1">Uncharacterized protein</fullName>
    </submittedName>
</protein>
<evidence type="ECO:0000313" key="1">
    <source>
        <dbReference type="EMBL" id="KAH0463478.1"/>
    </source>
</evidence>
<gene>
    <name evidence="1" type="ORF">IEQ34_008060</name>
</gene>
<dbReference type="AlphaFoldDB" id="A0AAV7H7A2"/>